<organism evidence="3 4">
    <name type="scientific">Desulfotruncus arcticus DSM 17038</name>
    <dbReference type="NCBI Taxonomy" id="1121424"/>
    <lineage>
        <taxon>Bacteria</taxon>
        <taxon>Bacillati</taxon>
        <taxon>Bacillota</taxon>
        <taxon>Clostridia</taxon>
        <taxon>Eubacteriales</taxon>
        <taxon>Desulfallaceae</taxon>
        <taxon>Desulfotruncus</taxon>
    </lineage>
</organism>
<dbReference type="InterPro" id="IPR008258">
    <property type="entry name" value="Transglycosylase_SLT_dom_1"/>
</dbReference>
<proteinExistence type="inferred from homology"/>
<dbReference type="RefSeq" id="WP_092469592.1">
    <property type="nucleotide sequence ID" value="NZ_FOOX01000003.1"/>
</dbReference>
<evidence type="ECO:0000259" key="2">
    <source>
        <dbReference type="Pfam" id="PF01464"/>
    </source>
</evidence>
<reference evidence="4" key="1">
    <citation type="submission" date="2016-10" db="EMBL/GenBank/DDBJ databases">
        <authorList>
            <person name="Varghese N."/>
            <person name="Submissions S."/>
        </authorList>
    </citation>
    <scope>NUCLEOTIDE SEQUENCE [LARGE SCALE GENOMIC DNA]</scope>
    <source>
        <strain evidence="4">DSM 17038</strain>
    </source>
</reference>
<dbReference type="OrthoDB" id="9815002at2"/>
<dbReference type="PROSITE" id="PS00922">
    <property type="entry name" value="TRANSGLYCOSYLASE"/>
    <property type="match status" value="1"/>
</dbReference>
<keyword evidence="4" id="KW-1185">Reference proteome</keyword>
<gene>
    <name evidence="3" type="ORF">SAMN05660649_01153</name>
</gene>
<evidence type="ECO:0000313" key="4">
    <source>
        <dbReference type="Proteomes" id="UP000199337"/>
    </source>
</evidence>
<dbReference type="GO" id="GO:0016020">
    <property type="term" value="C:membrane"/>
    <property type="evidence" value="ECO:0007669"/>
    <property type="project" value="InterPro"/>
</dbReference>
<accession>A0A1I2QAB8</accession>
<dbReference type="CDD" id="cd00254">
    <property type="entry name" value="LT-like"/>
    <property type="match status" value="1"/>
</dbReference>
<dbReference type="PANTHER" id="PTHR37423:SF2">
    <property type="entry name" value="MEMBRANE-BOUND LYTIC MUREIN TRANSGLYCOSYLASE C"/>
    <property type="match status" value="1"/>
</dbReference>
<comment type="similarity">
    <text evidence="1">Belongs to the transglycosylase Slt family.</text>
</comment>
<name>A0A1I2QAB8_9FIRM</name>
<protein>
    <submittedName>
        <fullName evidence="3">Transglycosylase SLT domain-containing protein</fullName>
    </submittedName>
</protein>
<evidence type="ECO:0000313" key="3">
    <source>
        <dbReference type="EMBL" id="SFG25332.1"/>
    </source>
</evidence>
<dbReference type="InterPro" id="IPR000189">
    <property type="entry name" value="Transglyc_AS"/>
</dbReference>
<sequence>MKIDELAMLLVEYQSLSLTTNQKAEQILPEEDFSFLLMLAMAKQRNGNSGTPGKPVEITTGNIFPELYTVNQTGAKYSAATSKTKNTETQPVPGKTGSIEAIIENISQKHGVDPTLVKAVIKVESGFNPRAVSPSGAMGLMQLMPATAASLGVKDPFDPVQNIDGGVRYIKKMLNRYNGNTALALAAYNAGPGAVDRAGGIPDYRETQNYVQKVLKQQLNTIA</sequence>
<dbReference type="Pfam" id="PF01464">
    <property type="entry name" value="SLT"/>
    <property type="match status" value="1"/>
</dbReference>
<dbReference type="SUPFAM" id="SSF53955">
    <property type="entry name" value="Lysozyme-like"/>
    <property type="match status" value="1"/>
</dbReference>
<dbReference type="Gene3D" id="1.10.530.10">
    <property type="match status" value="1"/>
</dbReference>
<dbReference type="STRING" id="341036.SAMN05660649_01153"/>
<evidence type="ECO:0000256" key="1">
    <source>
        <dbReference type="ARBA" id="ARBA00007734"/>
    </source>
</evidence>
<feature type="domain" description="Transglycosylase SLT" evidence="2">
    <location>
        <begin position="103"/>
        <end position="209"/>
    </location>
</feature>
<dbReference type="InterPro" id="IPR023346">
    <property type="entry name" value="Lysozyme-like_dom_sf"/>
</dbReference>
<dbReference type="AlphaFoldDB" id="A0A1I2QAB8"/>
<dbReference type="PANTHER" id="PTHR37423">
    <property type="entry name" value="SOLUBLE LYTIC MUREIN TRANSGLYCOSYLASE-RELATED"/>
    <property type="match status" value="1"/>
</dbReference>
<dbReference type="GO" id="GO:0000270">
    <property type="term" value="P:peptidoglycan metabolic process"/>
    <property type="evidence" value="ECO:0007669"/>
    <property type="project" value="InterPro"/>
</dbReference>
<dbReference type="EMBL" id="FOOX01000003">
    <property type="protein sequence ID" value="SFG25332.1"/>
    <property type="molecule type" value="Genomic_DNA"/>
</dbReference>
<dbReference type="Proteomes" id="UP000199337">
    <property type="component" value="Unassembled WGS sequence"/>
</dbReference>
<dbReference type="GO" id="GO:0008933">
    <property type="term" value="F:peptidoglycan lytic transglycosylase activity"/>
    <property type="evidence" value="ECO:0007669"/>
    <property type="project" value="InterPro"/>
</dbReference>